<dbReference type="Proteomes" id="UP001161391">
    <property type="component" value="Unassembled WGS sequence"/>
</dbReference>
<proteinExistence type="predicted"/>
<gene>
    <name evidence="2" type="ORF">GCM10007853_21670</name>
</gene>
<feature type="chain" id="PRO_5047322227" evidence="1">
    <location>
        <begin position="25"/>
        <end position="387"/>
    </location>
</feature>
<evidence type="ECO:0000313" key="2">
    <source>
        <dbReference type="EMBL" id="GLQ24293.1"/>
    </source>
</evidence>
<dbReference type="EMBL" id="BSNK01000002">
    <property type="protein sequence ID" value="GLQ24293.1"/>
    <property type="molecule type" value="Genomic_DNA"/>
</dbReference>
<protein>
    <submittedName>
        <fullName evidence="2">Uncharacterized protein</fullName>
    </submittedName>
</protein>
<name>A0ABQ5VBV3_9PROT</name>
<evidence type="ECO:0000256" key="1">
    <source>
        <dbReference type="SAM" id="SignalP"/>
    </source>
</evidence>
<sequence>MICLRPFYILPAAVLLSVCQSVSASPNTACVHAELPCAATERFSVLSENATELESKLLHEVTESAARDFQMKFGAMPSPTIIVPTGTINADVQSRLTANGYMTIMPWISPAERVELRNRDVIRKVEEQLGDRPQVVKDAAIASALAQLQSQTAAKIPATKEDFTDLSALSHELGHKWFVDRYPSEDTEQTEHAYGGWAPDWLDESAAIAMESEDGKQRRRVKFSEIEPEKRIPLAEFLTMVHPAAQAGRDLAERLRMIQLPQTEGSETKRKLIRRDVAELPDATERTQSPRTEVSKTTSRVIRLSGQEAEDFIAQSGGDRAPNFYAQALVFSDYLEDRSGTDKILSQIAAPLAEGKSFTTWLSSNTVGLPKNMDALDLDWLEYISRL</sequence>
<dbReference type="RefSeq" id="WP_284390556.1">
    <property type="nucleotide sequence ID" value="NZ_BSNK01000002.1"/>
</dbReference>
<reference evidence="2" key="2">
    <citation type="submission" date="2023-01" db="EMBL/GenBank/DDBJ databases">
        <title>Draft genome sequence of Algimonas ampicilliniresistens strain NBRC 108219.</title>
        <authorList>
            <person name="Sun Q."/>
            <person name="Mori K."/>
        </authorList>
    </citation>
    <scope>NUCLEOTIDE SEQUENCE</scope>
    <source>
        <strain evidence="2">NBRC 108219</strain>
    </source>
</reference>
<evidence type="ECO:0000313" key="3">
    <source>
        <dbReference type="Proteomes" id="UP001161391"/>
    </source>
</evidence>
<keyword evidence="1" id="KW-0732">Signal</keyword>
<comment type="caution">
    <text evidence="2">The sequence shown here is derived from an EMBL/GenBank/DDBJ whole genome shotgun (WGS) entry which is preliminary data.</text>
</comment>
<reference evidence="2" key="1">
    <citation type="journal article" date="2014" name="Int. J. Syst. Evol. Microbiol.">
        <title>Complete genome of a new Firmicutes species belonging to the dominant human colonic microbiota ('Ruminococcus bicirculans') reveals two chromosomes and a selective capacity to utilize plant glucans.</title>
        <authorList>
            <consortium name="NISC Comparative Sequencing Program"/>
            <person name="Wegmann U."/>
            <person name="Louis P."/>
            <person name="Goesmann A."/>
            <person name="Henrissat B."/>
            <person name="Duncan S.H."/>
            <person name="Flint H.J."/>
        </authorList>
    </citation>
    <scope>NUCLEOTIDE SEQUENCE</scope>
    <source>
        <strain evidence="2">NBRC 108219</strain>
    </source>
</reference>
<feature type="signal peptide" evidence="1">
    <location>
        <begin position="1"/>
        <end position="24"/>
    </location>
</feature>
<organism evidence="2 3">
    <name type="scientific">Algimonas ampicilliniresistens</name>
    <dbReference type="NCBI Taxonomy" id="1298735"/>
    <lineage>
        <taxon>Bacteria</taxon>
        <taxon>Pseudomonadati</taxon>
        <taxon>Pseudomonadota</taxon>
        <taxon>Alphaproteobacteria</taxon>
        <taxon>Maricaulales</taxon>
        <taxon>Robiginitomaculaceae</taxon>
        <taxon>Algimonas</taxon>
    </lineage>
</organism>
<accession>A0ABQ5VBV3</accession>
<keyword evidence="3" id="KW-1185">Reference proteome</keyword>